<dbReference type="EMBL" id="CP090171">
    <property type="protein sequence ID" value="UJO22135.1"/>
    <property type="molecule type" value="Genomic_DNA"/>
</dbReference>
<name>A0A9Q8UTS7_PASFU</name>
<proteinExistence type="predicted"/>
<sequence>MVYLLPRPQQRRDPEQDPLALFSQTRQSQHTGTHAGDFYTRSLSSIYHGVDFTGTTAIDELTLAIVFPKGERSRWAPLVKYLNDTAGILAPSLINIIALAVRNVGDAILDMGFKYEARLAVAKAAQAVQVMGSCVKRRRQGDLEVEYESLKELKPVEKVSMHEERWWISWIRWFFL</sequence>
<dbReference type="Proteomes" id="UP000756132">
    <property type="component" value="Chromosome 9"/>
</dbReference>
<protein>
    <submittedName>
        <fullName evidence="1">Uncharacterized protein</fullName>
    </submittedName>
</protein>
<reference evidence="1" key="1">
    <citation type="submission" date="2021-12" db="EMBL/GenBank/DDBJ databases">
        <authorList>
            <person name="Zaccaron A."/>
            <person name="Stergiopoulos I."/>
        </authorList>
    </citation>
    <scope>NUCLEOTIDE SEQUENCE</scope>
    <source>
        <strain evidence="1">Race5_Kim</strain>
    </source>
</reference>
<dbReference type="KEGG" id="ffu:CLAFUR5_08848"/>
<accession>A0A9Q8UTS7</accession>
<evidence type="ECO:0000313" key="1">
    <source>
        <dbReference type="EMBL" id="UJO22135.1"/>
    </source>
</evidence>
<dbReference type="RefSeq" id="XP_047766501.1">
    <property type="nucleotide sequence ID" value="XM_047907996.1"/>
</dbReference>
<organism evidence="1 2">
    <name type="scientific">Passalora fulva</name>
    <name type="common">Tomato leaf mold</name>
    <name type="synonym">Cladosporium fulvum</name>
    <dbReference type="NCBI Taxonomy" id="5499"/>
    <lineage>
        <taxon>Eukaryota</taxon>
        <taxon>Fungi</taxon>
        <taxon>Dikarya</taxon>
        <taxon>Ascomycota</taxon>
        <taxon>Pezizomycotina</taxon>
        <taxon>Dothideomycetes</taxon>
        <taxon>Dothideomycetidae</taxon>
        <taxon>Mycosphaerellales</taxon>
        <taxon>Mycosphaerellaceae</taxon>
        <taxon>Fulvia</taxon>
    </lineage>
</organism>
<gene>
    <name evidence="1" type="ORF">CLAFUR5_08848</name>
</gene>
<evidence type="ECO:0000313" key="2">
    <source>
        <dbReference type="Proteomes" id="UP000756132"/>
    </source>
</evidence>
<dbReference type="GeneID" id="71988726"/>
<dbReference type="AlphaFoldDB" id="A0A9Q8UTS7"/>
<reference evidence="1" key="2">
    <citation type="journal article" date="2022" name="Microb. Genom.">
        <title>A chromosome-scale genome assembly of the tomato pathogen Cladosporium fulvum reveals a compartmentalized genome architecture and the presence of a dispensable chromosome.</title>
        <authorList>
            <person name="Zaccaron A.Z."/>
            <person name="Chen L.H."/>
            <person name="Samaras A."/>
            <person name="Stergiopoulos I."/>
        </authorList>
    </citation>
    <scope>NUCLEOTIDE SEQUENCE</scope>
    <source>
        <strain evidence="1">Race5_Kim</strain>
    </source>
</reference>
<keyword evidence="2" id="KW-1185">Reference proteome</keyword>